<proteinExistence type="predicted"/>
<name>A4S7Y9_OSTLU</name>
<dbReference type="Gene3D" id="3.40.50.1820">
    <property type="entry name" value="alpha/beta hydrolase"/>
    <property type="match status" value="1"/>
</dbReference>
<dbReference type="PANTHER" id="PTHR43194">
    <property type="entry name" value="HYDROLASE ALPHA/BETA FOLD FAMILY"/>
    <property type="match status" value="1"/>
</dbReference>
<dbReference type="Pfam" id="PF12697">
    <property type="entry name" value="Abhydrolase_6"/>
    <property type="match status" value="1"/>
</dbReference>
<feature type="compositionally biased region" description="Basic residues" evidence="1">
    <location>
        <begin position="19"/>
        <end position="31"/>
    </location>
</feature>
<dbReference type="PANTHER" id="PTHR43194:SF2">
    <property type="entry name" value="PEROXISOMAL MEMBRANE PROTEIN LPX1"/>
    <property type="match status" value="1"/>
</dbReference>
<dbReference type="EMBL" id="CP000594">
    <property type="protein sequence ID" value="ABO99652.1"/>
    <property type="molecule type" value="Genomic_DNA"/>
</dbReference>
<dbReference type="HOGENOM" id="CLU_802523_0_0_1"/>
<dbReference type="OrthoDB" id="6431331at2759"/>
<dbReference type="Proteomes" id="UP000001568">
    <property type="component" value="Chromosome 14"/>
</dbReference>
<dbReference type="GeneID" id="5005252"/>
<dbReference type="OMA" id="SKGFMAW"/>
<gene>
    <name evidence="3" type="ORF">OSTLU_18226</name>
</gene>
<dbReference type="RefSeq" id="XP_001421359.1">
    <property type="nucleotide sequence ID" value="XM_001421322.1"/>
</dbReference>
<protein>
    <recommendedName>
        <fullName evidence="2">AB hydrolase-1 domain-containing protein</fullName>
    </recommendedName>
</protein>
<accession>A4S7Y9</accession>
<evidence type="ECO:0000313" key="4">
    <source>
        <dbReference type="Proteomes" id="UP000001568"/>
    </source>
</evidence>
<feature type="domain" description="AB hydrolase-1" evidence="2">
    <location>
        <begin position="95"/>
        <end position="341"/>
    </location>
</feature>
<dbReference type="KEGG" id="olu:OSTLU_18226"/>
<dbReference type="InterPro" id="IPR000073">
    <property type="entry name" value="AB_hydrolase_1"/>
</dbReference>
<reference evidence="3 4" key="1">
    <citation type="journal article" date="2007" name="Proc. Natl. Acad. Sci. U.S.A.">
        <title>The tiny eukaryote Ostreococcus provides genomic insights into the paradox of plankton speciation.</title>
        <authorList>
            <person name="Palenik B."/>
            <person name="Grimwood J."/>
            <person name="Aerts A."/>
            <person name="Rouze P."/>
            <person name="Salamov A."/>
            <person name="Putnam N."/>
            <person name="Dupont C."/>
            <person name="Jorgensen R."/>
            <person name="Derelle E."/>
            <person name="Rombauts S."/>
            <person name="Zhou K."/>
            <person name="Otillar R."/>
            <person name="Merchant S.S."/>
            <person name="Podell S."/>
            <person name="Gaasterland T."/>
            <person name="Napoli C."/>
            <person name="Gendler K."/>
            <person name="Manuell A."/>
            <person name="Tai V."/>
            <person name="Vallon O."/>
            <person name="Piganeau G."/>
            <person name="Jancek S."/>
            <person name="Heijde M."/>
            <person name="Jabbari K."/>
            <person name="Bowler C."/>
            <person name="Lohr M."/>
            <person name="Robbens S."/>
            <person name="Werner G."/>
            <person name="Dubchak I."/>
            <person name="Pazour G.J."/>
            <person name="Ren Q."/>
            <person name="Paulsen I."/>
            <person name="Delwiche C."/>
            <person name="Schmutz J."/>
            <person name="Rokhsar D."/>
            <person name="Van de Peer Y."/>
            <person name="Moreau H."/>
            <person name="Grigoriev I.V."/>
        </authorList>
    </citation>
    <scope>NUCLEOTIDE SEQUENCE [LARGE SCALE GENOMIC DNA]</scope>
    <source>
        <strain evidence="3 4">CCE9901</strain>
    </source>
</reference>
<organism evidence="3 4">
    <name type="scientific">Ostreococcus lucimarinus (strain CCE9901)</name>
    <dbReference type="NCBI Taxonomy" id="436017"/>
    <lineage>
        <taxon>Eukaryota</taxon>
        <taxon>Viridiplantae</taxon>
        <taxon>Chlorophyta</taxon>
        <taxon>Mamiellophyceae</taxon>
        <taxon>Mamiellales</taxon>
        <taxon>Bathycoccaceae</taxon>
        <taxon>Ostreococcus</taxon>
    </lineage>
</organism>
<evidence type="ECO:0000259" key="2">
    <source>
        <dbReference type="Pfam" id="PF12697"/>
    </source>
</evidence>
<evidence type="ECO:0000256" key="1">
    <source>
        <dbReference type="SAM" id="MobiDB-lite"/>
    </source>
</evidence>
<evidence type="ECO:0000313" key="3">
    <source>
        <dbReference type="EMBL" id="ABO99652.1"/>
    </source>
</evidence>
<dbReference type="InterPro" id="IPR050228">
    <property type="entry name" value="Carboxylesterase_BioH"/>
</dbReference>
<dbReference type="SUPFAM" id="SSF53474">
    <property type="entry name" value="alpha/beta-Hydrolases"/>
    <property type="match status" value="1"/>
</dbReference>
<sequence length="374" mass="40525">MRAIPHRASTVASRDRSASRRRAERVSTTRRHRGVAIARAVAPTYEKVFDERTGQDVDVLSQSVERVELGQGVTWAYRRGVAAPKEGATARETPVVFAHGLGSRAYGFRAMSRELQENGFETYAVDVTGHGDSSKPAVGKGLAAYDAAATGAAMEAFLEKIGLANDRVDLILHGFVIPQHLLLLVARRPELFRRVVILNSPLAPSHAYPPQMATYTRPFGMGKGAPFDAAGYLYNGNEFALPGDVLAEYEKPYVGAEAEAARAAAEAYVTKSSDLKKLNAEVKNALSARGLPKIRVVWGTADRYLDDAPIYDWCADIRASFSAMRKVGHCPHEDFAAEAAARCQEFFLADLRASAKAALNSVRVGKITTDDGQG</sequence>
<feature type="region of interest" description="Disordered" evidence="1">
    <location>
        <begin position="1"/>
        <end position="31"/>
    </location>
</feature>
<dbReference type="Gramene" id="ABO99652">
    <property type="protein sequence ID" value="ABO99652"/>
    <property type="gene ID" value="OSTLU_18226"/>
</dbReference>
<dbReference type="AlphaFoldDB" id="A4S7Y9"/>
<dbReference type="eggNOG" id="KOG1454">
    <property type="taxonomic scope" value="Eukaryota"/>
</dbReference>
<dbReference type="InterPro" id="IPR029058">
    <property type="entry name" value="AB_hydrolase_fold"/>
</dbReference>
<keyword evidence="4" id="KW-1185">Reference proteome</keyword>